<reference evidence="2 3" key="1">
    <citation type="submission" date="2020-08" db="EMBL/GenBank/DDBJ databases">
        <title>Genome public.</title>
        <authorList>
            <person name="Liu C."/>
            <person name="Sun Q."/>
        </authorList>
    </citation>
    <scope>NUCLEOTIDE SEQUENCE [LARGE SCALE GENOMIC DNA]</scope>
    <source>
        <strain evidence="2 3">NSJ-46</strain>
    </source>
</reference>
<evidence type="ECO:0000313" key="3">
    <source>
        <dbReference type="Proteomes" id="UP000657421"/>
    </source>
</evidence>
<dbReference type="InterPro" id="IPR052024">
    <property type="entry name" value="Methanogen_methyltrans"/>
</dbReference>
<protein>
    <recommendedName>
        <fullName evidence="1">Uroporphyrinogen decarboxylase (URO-D) domain-containing protein</fullName>
    </recommendedName>
</protein>
<name>A0ABR7N8T2_9FIRM</name>
<comment type="caution">
    <text evidence="2">The sequence shown here is derived from an EMBL/GenBank/DDBJ whole genome shotgun (WGS) entry which is preliminary data.</text>
</comment>
<sequence>MITERENFFRMLDKKPLDYVSHQPGLLQMILPTPIHDRAPGFGTGTDWFGVHWTEDPDMPMMPLPTEGLPHVLEDIEDWHDIQWPDLSEEDWEEGYKKDVPVRDPNRILCAMMVSGPFERLHDLMGFEGALCALLTDPEECEAFFSKLCDFKIEQIRYLKKYYDIDMVHFQDDWGSQKDLFFSPDIWRELIKPHVKRVIDAAHEVGVCFDMHSCGKIDRIVDEIIEMGVDVLDPVQPVNDLVLWHEKFKDKVIFMGGLNAQDVIDRQDVTEEQIQKEVEEKIDLFSTDGYYIPFAVALTPNVMKALDHSFMYGRTFYHKDEEHQQAVEEFRKELAEKTEDMAASVVPGTDMKVK</sequence>
<organism evidence="2 3">
    <name type="scientific">Jingyaoa shaoxingensis</name>
    <dbReference type="NCBI Taxonomy" id="2763671"/>
    <lineage>
        <taxon>Bacteria</taxon>
        <taxon>Bacillati</taxon>
        <taxon>Bacillota</taxon>
        <taxon>Clostridia</taxon>
        <taxon>Lachnospirales</taxon>
        <taxon>Lachnospiraceae</taxon>
        <taxon>Jingyaoa</taxon>
    </lineage>
</organism>
<evidence type="ECO:0000313" key="2">
    <source>
        <dbReference type="EMBL" id="MBC8572807.1"/>
    </source>
</evidence>
<dbReference type="PANTHER" id="PTHR47099">
    <property type="entry name" value="METHYLCOBAMIDE:COM METHYLTRANSFERASE MTBA"/>
    <property type="match status" value="1"/>
</dbReference>
<dbReference type="RefSeq" id="WP_249307836.1">
    <property type="nucleotide sequence ID" value="NZ_JACRSZ010000006.1"/>
</dbReference>
<dbReference type="Proteomes" id="UP000657421">
    <property type="component" value="Unassembled WGS sequence"/>
</dbReference>
<feature type="domain" description="Uroporphyrinogen decarboxylase (URO-D)" evidence="1">
    <location>
        <begin position="105"/>
        <end position="300"/>
    </location>
</feature>
<accession>A0ABR7N8T2</accession>
<gene>
    <name evidence="2" type="ORF">H8716_06905</name>
</gene>
<proteinExistence type="predicted"/>
<dbReference type="InterPro" id="IPR000257">
    <property type="entry name" value="Uroporphyrinogen_deCOase"/>
</dbReference>
<dbReference type="Gene3D" id="3.20.20.210">
    <property type="match status" value="1"/>
</dbReference>
<dbReference type="PANTHER" id="PTHR47099:SF1">
    <property type="entry name" value="METHYLCOBAMIDE:COM METHYLTRANSFERASE MTBA"/>
    <property type="match status" value="1"/>
</dbReference>
<dbReference type="SUPFAM" id="SSF51726">
    <property type="entry name" value="UROD/MetE-like"/>
    <property type="match status" value="1"/>
</dbReference>
<keyword evidence="3" id="KW-1185">Reference proteome</keyword>
<dbReference type="Pfam" id="PF01208">
    <property type="entry name" value="URO-D"/>
    <property type="match status" value="1"/>
</dbReference>
<dbReference type="EMBL" id="JACRSZ010000006">
    <property type="protein sequence ID" value="MBC8572807.1"/>
    <property type="molecule type" value="Genomic_DNA"/>
</dbReference>
<evidence type="ECO:0000259" key="1">
    <source>
        <dbReference type="Pfam" id="PF01208"/>
    </source>
</evidence>
<dbReference type="InterPro" id="IPR038071">
    <property type="entry name" value="UROD/MetE-like_sf"/>
</dbReference>